<dbReference type="PANTHER" id="PTHR30632">
    <property type="entry name" value="MOLYBDATE-BINDING PERIPLASMIC PROTEIN"/>
    <property type="match status" value="1"/>
</dbReference>
<dbReference type="Gene3D" id="3.40.190.10">
    <property type="entry name" value="Periplasmic binding protein-like II"/>
    <property type="match status" value="2"/>
</dbReference>
<dbReference type="PIRSF" id="PIRSF004846">
    <property type="entry name" value="ModA"/>
    <property type="match status" value="1"/>
</dbReference>
<feature type="binding site" evidence="6">
    <location>
        <position position="199"/>
    </location>
    <ligand>
        <name>molybdate</name>
        <dbReference type="ChEBI" id="CHEBI:36264"/>
    </ligand>
</feature>
<dbReference type="PANTHER" id="PTHR30632:SF0">
    <property type="entry name" value="SULFATE-BINDING PROTEIN"/>
    <property type="match status" value="1"/>
</dbReference>
<dbReference type="RefSeq" id="WP_170032703.1">
    <property type="nucleotide sequence ID" value="NZ_JABDTL010000001.1"/>
</dbReference>
<evidence type="ECO:0000256" key="5">
    <source>
        <dbReference type="ARBA" id="ARBA00062515"/>
    </source>
</evidence>
<keyword evidence="3 6" id="KW-0479">Metal-binding</keyword>
<dbReference type="GO" id="GO:0030973">
    <property type="term" value="F:molybdate ion binding"/>
    <property type="evidence" value="ECO:0007669"/>
    <property type="project" value="TreeGrafter"/>
</dbReference>
<feature type="binding site" evidence="6">
    <location>
        <position position="71"/>
    </location>
    <ligand>
        <name>molybdate</name>
        <dbReference type="ChEBI" id="CHEBI:36264"/>
    </ligand>
</feature>
<sequence>MPRPRLAPITALLLAATFAAGCGDRAAEKQAPRTTVSVSAAASLREAFTAAEKEYEAAHPDIDIRVNFGASGALQRQIEQGAPVDVFASAAEKPMDALESRGLIDPRSRRRLAGNELVLIVPTVANSAGVRGFADLSLPRVRRVALGVPASVPAGEYADQVLRTLGIRDSVQKKAVLGQDVRAVLAYVASGEADAGVVYRTDVAAAGNRVRIVASAPAGSHSPITYPIAVTTQAADAAAARAFAGFLLGPRGREILRAHGFVAE</sequence>
<dbReference type="FunFam" id="3.40.190.10:FF:000035">
    <property type="entry name" value="Molybdate ABC transporter substrate-binding protein"/>
    <property type="match status" value="1"/>
</dbReference>
<dbReference type="GO" id="GO:0015689">
    <property type="term" value="P:molybdate ion transport"/>
    <property type="evidence" value="ECO:0007669"/>
    <property type="project" value="InterPro"/>
</dbReference>
<evidence type="ECO:0000256" key="7">
    <source>
        <dbReference type="SAM" id="SignalP"/>
    </source>
</evidence>
<keyword evidence="2 6" id="KW-0500">Molybdenum</keyword>
<protein>
    <submittedName>
        <fullName evidence="8">Molybdate transport system substrate-binding protein</fullName>
    </submittedName>
</protein>
<evidence type="ECO:0000313" key="8">
    <source>
        <dbReference type="EMBL" id="MBB6072604.1"/>
    </source>
</evidence>
<feature type="binding site" evidence="6">
    <location>
        <position position="181"/>
    </location>
    <ligand>
        <name>molybdate</name>
        <dbReference type="ChEBI" id="CHEBI:36264"/>
    </ligand>
</feature>
<reference evidence="8 9" key="1">
    <citation type="submission" date="2020-08" db="EMBL/GenBank/DDBJ databases">
        <title>Genomic Encyclopedia of Type Strains, Phase IV (KMG-IV): sequencing the most valuable type-strain genomes for metagenomic binning, comparative biology and taxonomic classification.</title>
        <authorList>
            <person name="Goeker M."/>
        </authorList>
    </citation>
    <scope>NUCLEOTIDE SEQUENCE [LARGE SCALE GENOMIC DNA]</scope>
    <source>
        <strain evidence="8 9">DSM 29007</strain>
    </source>
</reference>
<gene>
    <name evidence="8" type="ORF">HNQ61_004267</name>
</gene>
<dbReference type="GO" id="GO:1901359">
    <property type="term" value="F:tungstate binding"/>
    <property type="evidence" value="ECO:0007669"/>
    <property type="project" value="UniProtKB-ARBA"/>
</dbReference>
<organism evidence="8 9">
    <name type="scientific">Longimicrobium terrae</name>
    <dbReference type="NCBI Taxonomy" id="1639882"/>
    <lineage>
        <taxon>Bacteria</taxon>
        <taxon>Pseudomonadati</taxon>
        <taxon>Gemmatimonadota</taxon>
        <taxon>Longimicrobiia</taxon>
        <taxon>Longimicrobiales</taxon>
        <taxon>Longimicrobiaceae</taxon>
        <taxon>Longimicrobium</taxon>
    </lineage>
</organism>
<feature type="chain" id="PRO_5032303160" evidence="7">
    <location>
        <begin position="23"/>
        <end position="264"/>
    </location>
</feature>
<keyword evidence="4 7" id="KW-0732">Signal</keyword>
<evidence type="ECO:0000256" key="4">
    <source>
        <dbReference type="ARBA" id="ARBA00022729"/>
    </source>
</evidence>
<dbReference type="SUPFAM" id="SSF53850">
    <property type="entry name" value="Periplasmic binding protein-like II"/>
    <property type="match status" value="1"/>
</dbReference>
<dbReference type="InterPro" id="IPR050682">
    <property type="entry name" value="ModA/WtpA"/>
</dbReference>
<evidence type="ECO:0000256" key="6">
    <source>
        <dbReference type="PIRSR" id="PIRSR004846-1"/>
    </source>
</evidence>
<evidence type="ECO:0000256" key="3">
    <source>
        <dbReference type="ARBA" id="ARBA00022723"/>
    </source>
</evidence>
<feature type="signal peptide" evidence="7">
    <location>
        <begin position="1"/>
        <end position="22"/>
    </location>
</feature>
<dbReference type="AlphaFoldDB" id="A0A841H3M5"/>
<feature type="binding site" evidence="6">
    <location>
        <position position="43"/>
    </location>
    <ligand>
        <name>molybdate</name>
        <dbReference type="ChEBI" id="CHEBI:36264"/>
    </ligand>
</feature>
<comment type="subunit">
    <text evidence="5">The complex is composed of two ATP-binding proteins (ModC), two transmembrane proteins (ModB) and a solute-binding protein (ModA).</text>
</comment>
<proteinExistence type="inferred from homology"/>
<dbReference type="NCBIfam" id="TIGR01256">
    <property type="entry name" value="modA"/>
    <property type="match status" value="1"/>
</dbReference>
<dbReference type="GO" id="GO:0046872">
    <property type="term" value="F:metal ion binding"/>
    <property type="evidence" value="ECO:0007669"/>
    <property type="project" value="UniProtKB-KW"/>
</dbReference>
<dbReference type="Pfam" id="PF13531">
    <property type="entry name" value="SBP_bac_11"/>
    <property type="match status" value="1"/>
</dbReference>
<feature type="binding site" evidence="6">
    <location>
        <position position="154"/>
    </location>
    <ligand>
        <name>molybdate</name>
        <dbReference type="ChEBI" id="CHEBI:36264"/>
    </ligand>
</feature>
<comment type="caution">
    <text evidence="8">The sequence shown here is derived from an EMBL/GenBank/DDBJ whole genome shotgun (WGS) entry which is preliminary data.</text>
</comment>
<comment type="similarity">
    <text evidence="1">Belongs to the bacterial solute-binding protein ModA family.</text>
</comment>
<dbReference type="InterPro" id="IPR005950">
    <property type="entry name" value="ModA"/>
</dbReference>
<dbReference type="EMBL" id="JACHIA010000016">
    <property type="protein sequence ID" value="MBB6072604.1"/>
    <property type="molecule type" value="Genomic_DNA"/>
</dbReference>
<evidence type="ECO:0000256" key="1">
    <source>
        <dbReference type="ARBA" id="ARBA00009175"/>
    </source>
</evidence>
<evidence type="ECO:0000256" key="2">
    <source>
        <dbReference type="ARBA" id="ARBA00022505"/>
    </source>
</evidence>
<evidence type="ECO:0000313" key="9">
    <source>
        <dbReference type="Proteomes" id="UP000582837"/>
    </source>
</evidence>
<accession>A0A841H3M5</accession>
<keyword evidence="9" id="KW-1185">Reference proteome</keyword>
<dbReference type="PROSITE" id="PS51257">
    <property type="entry name" value="PROKAR_LIPOPROTEIN"/>
    <property type="match status" value="1"/>
</dbReference>
<dbReference type="Proteomes" id="UP000582837">
    <property type="component" value="Unassembled WGS sequence"/>
</dbReference>
<name>A0A841H3M5_9BACT</name>